<evidence type="ECO:0000313" key="3">
    <source>
        <dbReference type="Proteomes" id="UP001159405"/>
    </source>
</evidence>
<dbReference type="Proteomes" id="UP001159405">
    <property type="component" value="Unassembled WGS sequence"/>
</dbReference>
<dbReference type="PANTHER" id="PTHR21301:SF10">
    <property type="entry name" value="REVERSE TRANSCRIPTASE DOMAIN-CONTAINING PROTEIN"/>
    <property type="match status" value="1"/>
</dbReference>
<dbReference type="Pfam" id="PF26215">
    <property type="entry name" value="HTH_animal"/>
    <property type="match status" value="1"/>
</dbReference>
<reference evidence="2 3" key="1">
    <citation type="submission" date="2022-05" db="EMBL/GenBank/DDBJ databases">
        <authorList>
            <consortium name="Genoscope - CEA"/>
            <person name="William W."/>
        </authorList>
    </citation>
    <scope>NUCLEOTIDE SEQUENCE [LARGE SCALE GENOMIC DNA]</scope>
</reference>
<evidence type="ECO:0000259" key="1">
    <source>
        <dbReference type="Pfam" id="PF26215"/>
    </source>
</evidence>
<sequence>MTPSESHVVAAWTWKTVFASYPTFIPLFNLRTQSLTLNSLFSISRIYYRDTDTHTYLHHQSSHPSHCKKGLPRSELLGLRRLCSEHSDFLEKGGEMVSFFEQRGYSPACLQNDLQAIRRLDRAGVLNNHKPSNQRSERISLALTYHPLNERIKRILLRNFNILSSDPETRAVFPQPPLVAYRLRDILVHTLESSQSSFQAGTSPCLHARCCTCHYISSDTSVRGPQNSFVIKKAFSCQTSSLVYCISCRRCPALYIGETGRTLRQSFGEHLRSIEKNLPGFPVAKHFNTAGHSIDDALVRGMMLSVDNAQRKRLEMRLIFQLGTSQPRGLNSDFRFL</sequence>
<dbReference type="PANTHER" id="PTHR21301">
    <property type="entry name" value="REVERSE TRANSCRIPTASE"/>
    <property type="match status" value="1"/>
</dbReference>
<accession>A0ABN8R010</accession>
<comment type="caution">
    <text evidence="2">The sequence shown here is derived from an EMBL/GenBank/DDBJ whole genome shotgun (WGS) entry which is preliminary data.</text>
</comment>
<feature type="domain" description="Helix-turn-helix" evidence="1">
    <location>
        <begin position="56"/>
        <end position="111"/>
    </location>
</feature>
<protein>
    <recommendedName>
        <fullName evidence="1">Helix-turn-helix domain-containing protein</fullName>
    </recommendedName>
</protein>
<dbReference type="InterPro" id="IPR058912">
    <property type="entry name" value="HTH_animal"/>
</dbReference>
<gene>
    <name evidence="2" type="ORF">PLOB_00012881</name>
</gene>
<keyword evidence="3" id="KW-1185">Reference proteome</keyword>
<evidence type="ECO:0000313" key="2">
    <source>
        <dbReference type="EMBL" id="CAH3172360.1"/>
    </source>
</evidence>
<organism evidence="2 3">
    <name type="scientific">Porites lobata</name>
    <dbReference type="NCBI Taxonomy" id="104759"/>
    <lineage>
        <taxon>Eukaryota</taxon>
        <taxon>Metazoa</taxon>
        <taxon>Cnidaria</taxon>
        <taxon>Anthozoa</taxon>
        <taxon>Hexacorallia</taxon>
        <taxon>Scleractinia</taxon>
        <taxon>Fungiina</taxon>
        <taxon>Poritidae</taxon>
        <taxon>Porites</taxon>
    </lineage>
</organism>
<dbReference type="EMBL" id="CALNXK010000172">
    <property type="protein sequence ID" value="CAH3172360.1"/>
    <property type="molecule type" value="Genomic_DNA"/>
</dbReference>
<name>A0ABN8R010_9CNID</name>
<proteinExistence type="predicted"/>
<dbReference type="CDD" id="cd10442">
    <property type="entry name" value="GIY-YIG_PLEs"/>
    <property type="match status" value="1"/>
</dbReference>